<evidence type="ECO:0000256" key="7">
    <source>
        <dbReference type="ARBA" id="ARBA00047804"/>
    </source>
</evidence>
<keyword evidence="3" id="KW-0560">Oxidoreductase</keyword>
<evidence type="ECO:0000256" key="2">
    <source>
        <dbReference type="ARBA" id="ARBA00022737"/>
    </source>
</evidence>
<proteinExistence type="inferred from homology"/>
<dbReference type="InterPro" id="IPR045870">
    <property type="entry name" value="TryX_NRX_thioredoxin_dom"/>
</dbReference>
<evidence type="ECO:0000256" key="5">
    <source>
        <dbReference type="ARBA" id="ARBA00025782"/>
    </source>
</evidence>
<dbReference type="Proteomes" id="UP000317650">
    <property type="component" value="Chromosome 2"/>
</dbReference>
<dbReference type="InterPro" id="IPR052259">
    <property type="entry name" value="Nucleoredoxin-like"/>
</dbReference>
<dbReference type="AlphaFoldDB" id="A0A4S8IAZ7"/>
<comment type="similarity">
    <text evidence="5">Belongs to the nucleoredoxin family.</text>
</comment>
<evidence type="ECO:0000256" key="1">
    <source>
        <dbReference type="ARBA" id="ARBA00012612"/>
    </source>
</evidence>
<dbReference type="SUPFAM" id="SSF57889">
    <property type="entry name" value="Cysteine-rich domain"/>
    <property type="match status" value="1"/>
</dbReference>
<sequence length="597" mass="67325">MAAKVAVSDVVSLLSGDKRDFLLRNNGDKRFVQVAISSLDGKVVGLYFSASWCRPRRRFTPLLIEVYDELSSKGQCHFEVVIVPADHDEDSFDRYFSKMPWLAIPFGDSNTRKKLDMLFRVGGIPHLVILDASGKVLNERGIEAVREYGAEGYPFTPEKINRLREAEEEAAKKEQSLPRLLVSPSRDYLIPNDGSKVIDDLLVGREATVLIHQLTIYHHLIDTESKQVAVSDLEGKIVVLYFSIGAFTCCAEFTPVLAQIYRKLKEAGESFEVVLVSLDDEKSSYEQDLASMPWLAIPFEDKSRQKLGRYFDIRANPALVVIGADGKTMDVNYAELVEEHGFDAWEAFPFSQERLDLMAEKAKAKMDAQTLESLLVSGDLDYVIGKQGSKVPVKELVGATILLYFSARWCGGCREFAAGLTEEYQKIKSMDSSFEVVFISGDRDQVSFEEFFSGMPWLALPFGDERRKSLSRTFRVRGIPSLVAIGPTGRTLTKDARNLLTIHGADAYPFSEERIKELEHKIEEMAKGWPEKVKRDLHGHELVLIRCKTYCCDGCGEMGSRWSYSCAGCNVDFHPRCALKKEKKEDEDEEHDGRIRV</sequence>
<protein>
    <recommendedName>
        <fullName evidence="1">protein-disulfide reductase</fullName>
        <ecNumber evidence="1">1.8.1.8</ecNumber>
    </recommendedName>
</protein>
<feature type="domain" description="Thioredoxin" evidence="8">
    <location>
        <begin position="12"/>
        <end position="171"/>
    </location>
</feature>
<evidence type="ECO:0000256" key="4">
    <source>
        <dbReference type="ARBA" id="ARBA00023027"/>
    </source>
</evidence>
<comment type="catalytic activity">
    <reaction evidence="7">
        <text>[protein]-dithiol + NADP(+) = [protein]-disulfide + NADPH + H(+)</text>
        <dbReference type="Rhea" id="RHEA:18753"/>
        <dbReference type="Rhea" id="RHEA-COMP:10593"/>
        <dbReference type="Rhea" id="RHEA-COMP:10594"/>
        <dbReference type="ChEBI" id="CHEBI:15378"/>
        <dbReference type="ChEBI" id="CHEBI:29950"/>
        <dbReference type="ChEBI" id="CHEBI:50058"/>
        <dbReference type="ChEBI" id="CHEBI:57783"/>
        <dbReference type="ChEBI" id="CHEBI:58349"/>
        <dbReference type="EC" id="1.8.1.8"/>
    </reaction>
</comment>
<evidence type="ECO:0000313" key="9">
    <source>
        <dbReference type="EMBL" id="THU45238.1"/>
    </source>
</evidence>
<accession>A0A4S8IAZ7</accession>
<feature type="domain" description="Thioredoxin" evidence="8">
    <location>
        <begin position="360"/>
        <end position="520"/>
    </location>
</feature>
<dbReference type="PANTHER" id="PTHR13871:SF96">
    <property type="entry name" value="THIOREDOXIN DOMAIN-CONTAINING PROTEIN"/>
    <property type="match status" value="1"/>
</dbReference>
<reference evidence="9 10" key="1">
    <citation type="journal article" date="2019" name="Nat. Plants">
        <title>Genome sequencing of Musa balbisiana reveals subgenome evolution and function divergence in polyploid bananas.</title>
        <authorList>
            <person name="Yao X."/>
        </authorList>
    </citation>
    <scope>NUCLEOTIDE SEQUENCE [LARGE SCALE GENOMIC DNA]</scope>
    <source>
        <strain evidence="10">cv. DH-PKW</strain>
        <tissue evidence="9">Leaves</tissue>
    </source>
</reference>
<evidence type="ECO:0000256" key="6">
    <source>
        <dbReference type="ARBA" id="ARBA00047388"/>
    </source>
</evidence>
<dbReference type="InterPro" id="IPR004146">
    <property type="entry name" value="DC1"/>
</dbReference>
<dbReference type="InterPro" id="IPR013766">
    <property type="entry name" value="Thioredoxin_domain"/>
</dbReference>
<evidence type="ECO:0000256" key="3">
    <source>
        <dbReference type="ARBA" id="ARBA00023002"/>
    </source>
</evidence>
<keyword evidence="2" id="KW-0677">Repeat</keyword>
<dbReference type="Gene3D" id="3.40.30.10">
    <property type="entry name" value="Glutaredoxin"/>
    <property type="match status" value="3"/>
</dbReference>
<dbReference type="InterPro" id="IPR046349">
    <property type="entry name" value="C1-like_sf"/>
</dbReference>
<keyword evidence="4" id="KW-0520">NAD</keyword>
<keyword evidence="10" id="KW-1185">Reference proteome</keyword>
<name>A0A4S8IAZ7_MUSBA</name>
<dbReference type="SUPFAM" id="SSF52833">
    <property type="entry name" value="Thioredoxin-like"/>
    <property type="match status" value="3"/>
</dbReference>
<dbReference type="PANTHER" id="PTHR13871">
    <property type="entry name" value="THIOREDOXIN"/>
    <property type="match status" value="1"/>
</dbReference>
<dbReference type="GO" id="GO:0004791">
    <property type="term" value="F:thioredoxin-disulfide reductase (NADPH) activity"/>
    <property type="evidence" value="ECO:0007669"/>
    <property type="project" value="InterPro"/>
</dbReference>
<organism evidence="9 10">
    <name type="scientific">Musa balbisiana</name>
    <name type="common">Banana</name>
    <dbReference type="NCBI Taxonomy" id="52838"/>
    <lineage>
        <taxon>Eukaryota</taxon>
        <taxon>Viridiplantae</taxon>
        <taxon>Streptophyta</taxon>
        <taxon>Embryophyta</taxon>
        <taxon>Tracheophyta</taxon>
        <taxon>Spermatophyta</taxon>
        <taxon>Magnoliopsida</taxon>
        <taxon>Liliopsida</taxon>
        <taxon>Zingiberales</taxon>
        <taxon>Musaceae</taxon>
        <taxon>Musa</taxon>
    </lineage>
</organism>
<dbReference type="CDD" id="cd03009">
    <property type="entry name" value="TryX_like_TryX_NRX"/>
    <property type="match status" value="2"/>
</dbReference>
<dbReference type="PROSITE" id="PS51352">
    <property type="entry name" value="THIOREDOXIN_2"/>
    <property type="match status" value="2"/>
</dbReference>
<evidence type="ECO:0000313" key="10">
    <source>
        <dbReference type="Proteomes" id="UP000317650"/>
    </source>
</evidence>
<dbReference type="InterPro" id="IPR036249">
    <property type="entry name" value="Thioredoxin-like_sf"/>
</dbReference>
<dbReference type="Pfam" id="PF03107">
    <property type="entry name" value="C1_2"/>
    <property type="match status" value="1"/>
</dbReference>
<dbReference type="EMBL" id="PYDT01000011">
    <property type="protein sequence ID" value="THU45238.1"/>
    <property type="molecule type" value="Genomic_DNA"/>
</dbReference>
<comment type="catalytic activity">
    <reaction evidence="6">
        <text>[protein]-dithiol + NAD(+) = [protein]-disulfide + NADH + H(+)</text>
        <dbReference type="Rhea" id="RHEA:18749"/>
        <dbReference type="Rhea" id="RHEA-COMP:10593"/>
        <dbReference type="Rhea" id="RHEA-COMP:10594"/>
        <dbReference type="ChEBI" id="CHEBI:15378"/>
        <dbReference type="ChEBI" id="CHEBI:29950"/>
        <dbReference type="ChEBI" id="CHEBI:50058"/>
        <dbReference type="ChEBI" id="CHEBI:57540"/>
        <dbReference type="ChEBI" id="CHEBI:57945"/>
        <dbReference type="EC" id="1.8.1.8"/>
    </reaction>
</comment>
<comment type="caution">
    <text evidence="9">The sequence shown here is derived from an EMBL/GenBank/DDBJ whole genome shotgun (WGS) entry which is preliminary data.</text>
</comment>
<gene>
    <name evidence="9" type="ORF">C4D60_Mb02t15740</name>
</gene>
<dbReference type="EC" id="1.8.1.8" evidence="1"/>
<dbReference type="Pfam" id="PF13905">
    <property type="entry name" value="Thioredoxin_8"/>
    <property type="match status" value="3"/>
</dbReference>
<evidence type="ECO:0000259" key="8">
    <source>
        <dbReference type="PROSITE" id="PS51352"/>
    </source>
</evidence>
<dbReference type="InterPro" id="IPR012336">
    <property type="entry name" value="Thioredoxin-like_fold"/>
</dbReference>